<evidence type="ECO:0000313" key="5">
    <source>
        <dbReference type="Proteomes" id="UP001472677"/>
    </source>
</evidence>
<sequence>MPNLRCLYIHNIRPATDILSLPNELRYLYWDSYPFNSLSLGSNSENLVMLKLFFGTMEQISIEDHQDLVNLRILDVYSCGNLRNIHNLSEAINLQRLVCSMCSSLVEFPELPNSISVLELSLSGIKEVPDSIRHLSQLRELRLRGTMVENVSEHISELESLCDLELGDCNRLETLSELPRYLWYLAAYGCTSLEKVSFTDRSSEPFHSLHDGDDAPRAETVLMLFANCEDLNQESIKNIGENAMLQIQSLVQRWAMIKGLSREEYKRYSAGNKLFCCFPGKKVPAKMFCYKSMNSSLNLTITPRPNRCNKRRFLAFAICLVADLTRARNLDVICKYQLTAASGEMFTRECCVSETQNNLFDYEGDHVFIMFNRDMIIIDRRYEEASFEFYMKNNYGVEEVEVEKCAVHVFYVDAESYAISSISSNPGESFPEEDATSQ</sequence>
<keyword evidence="5" id="KW-1185">Reference proteome</keyword>
<reference evidence="4 5" key="1">
    <citation type="journal article" date="2024" name="G3 (Bethesda)">
        <title>Genome assembly of Hibiscus sabdariffa L. provides insights into metabolisms of medicinal natural products.</title>
        <authorList>
            <person name="Kim T."/>
        </authorList>
    </citation>
    <scope>NUCLEOTIDE SEQUENCE [LARGE SCALE GENOMIC DNA]</scope>
    <source>
        <strain evidence="4">TK-2024</strain>
        <tissue evidence="4">Old leaves</tissue>
    </source>
</reference>
<dbReference type="PANTHER" id="PTHR11017">
    <property type="entry name" value="LEUCINE-RICH REPEAT-CONTAINING PROTEIN"/>
    <property type="match status" value="1"/>
</dbReference>
<name>A0ABR2BMA6_9ROSI</name>
<evidence type="ECO:0000259" key="3">
    <source>
        <dbReference type="Pfam" id="PF20160"/>
    </source>
</evidence>
<dbReference type="InterPro" id="IPR032675">
    <property type="entry name" value="LRR_dom_sf"/>
</dbReference>
<dbReference type="InterPro" id="IPR044974">
    <property type="entry name" value="Disease_R_plants"/>
</dbReference>
<gene>
    <name evidence="4" type="ORF">V6N12_019452</name>
</gene>
<feature type="domain" description="C-JID" evidence="3">
    <location>
        <begin position="278"/>
        <end position="413"/>
    </location>
</feature>
<dbReference type="Gene3D" id="3.80.10.10">
    <property type="entry name" value="Ribonuclease Inhibitor"/>
    <property type="match status" value="1"/>
</dbReference>
<dbReference type="Pfam" id="PF20160">
    <property type="entry name" value="C-JID"/>
    <property type="match status" value="1"/>
</dbReference>
<organism evidence="4 5">
    <name type="scientific">Hibiscus sabdariffa</name>
    <name type="common">roselle</name>
    <dbReference type="NCBI Taxonomy" id="183260"/>
    <lineage>
        <taxon>Eukaryota</taxon>
        <taxon>Viridiplantae</taxon>
        <taxon>Streptophyta</taxon>
        <taxon>Embryophyta</taxon>
        <taxon>Tracheophyta</taxon>
        <taxon>Spermatophyta</taxon>
        <taxon>Magnoliopsida</taxon>
        <taxon>eudicotyledons</taxon>
        <taxon>Gunneridae</taxon>
        <taxon>Pentapetalae</taxon>
        <taxon>rosids</taxon>
        <taxon>malvids</taxon>
        <taxon>Malvales</taxon>
        <taxon>Malvaceae</taxon>
        <taxon>Malvoideae</taxon>
        <taxon>Hibiscus</taxon>
    </lineage>
</organism>
<evidence type="ECO:0000256" key="1">
    <source>
        <dbReference type="ARBA" id="ARBA00022614"/>
    </source>
</evidence>
<dbReference type="SUPFAM" id="SSF52058">
    <property type="entry name" value="L domain-like"/>
    <property type="match status" value="1"/>
</dbReference>
<evidence type="ECO:0000313" key="4">
    <source>
        <dbReference type="EMBL" id="KAK8508273.1"/>
    </source>
</evidence>
<protein>
    <recommendedName>
        <fullName evidence="3">C-JID domain-containing protein</fullName>
    </recommendedName>
</protein>
<evidence type="ECO:0000256" key="2">
    <source>
        <dbReference type="ARBA" id="ARBA00022737"/>
    </source>
</evidence>
<keyword evidence="2" id="KW-0677">Repeat</keyword>
<keyword evidence="1" id="KW-0433">Leucine-rich repeat</keyword>
<dbReference type="EMBL" id="JBBPBM010000103">
    <property type="protein sequence ID" value="KAK8508273.1"/>
    <property type="molecule type" value="Genomic_DNA"/>
</dbReference>
<dbReference type="PANTHER" id="PTHR11017:SF479">
    <property type="entry name" value="DISEASE RESISTANCE PROTEIN (TIR-NBS-LRR CLASS) FAMILY"/>
    <property type="match status" value="1"/>
</dbReference>
<proteinExistence type="predicted"/>
<accession>A0ABR2BMA6</accession>
<dbReference type="InterPro" id="IPR045344">
    <property type="entry name" value="C-JID"/>
</dbReference>
<comment type="caution">
    <text evidence="4">The sequence shown here is derived from an EMBL/GenBank/DDBJ whole genome shotgun (WGS) entry which is preliminary data.</text>
</comment>
<dbReference type="Proteomes" id="UP001472677">
    <property type="component" value="Unassembled WGS sequence"/>
</dbReference>